<gene>
    <name evidence="2" type="ORF">S12H4_47291</name>
</gene>
<reference evidence="2" key="1">
    <citation type="journal article" date="2014" name="Front. Microbiol.">
        <title>High frequency of phylogenetically diverse reductive dehalogenase-homologous genes in deep subseafloor sedimentary metagenomes.</title>
        <authorList>
            <person name="Kawai M."/>
            <person name="Futagami T."/>
            <person name="Toyoda A."/>
            <person name="Takaki Y."/>
            <person name="Nishi S."/>
            <person name="Hori S."/>
            <person name="Arai W."/>
            <person name="Tsubouchi T."/>
            <person name="Morono Y."/>
            <person name="Uchiyama I."/>
            <person name="Ito T."/>
            <person name="Fujiyama A."/>
            <person name="Inagaki F."/>
            <person name="Takami H."/>
        </authorList>
    </citation>
    <scope>NUCLEOTIDE SEQUENCE</scope>
    <source>
        <strain evidence="2">Expedition CK06-06</strain>
    </source>
</reference>
<protein>
    <recommendedName>
        <fullName evidence="1">Polymerase beta nucleotidyltransferase domain-containing protein</fullName>
    </recommendedName>
</protein>
<dbReference type="InterPro" id="IPR043519">
    <property type="entry name" value="NT_sf"/>
</dbReference>
<dbReference type="InterPro" id="IPR052548">
    <property type="entry name" value="Type_VII_TA_antitoxin"/>
</dbReference>
<accession>X1TVU4</accession>
<dbReference type="AlphaFoldDB" id="X1TVU4"/>
<dbReference type="PANTHER" id="PTHR33933">
    <property type="entry name" value="NUCLEOTIDYLTRANSFERASE"/>
    <property type="match status" value="1"/>
</dbReference>
<dbReference type="Pfam" id="PF18765">
    <property type="entry name" value="Polbeta"/>
    <property type="match status" value="1"/>
</dbReference>
<dbReference type="CDD" id="cd05403">
    <property type="entry name" value="NT_KNTase_like"/>
    <property type="match status" value="1"/>
</dbReference>
<feature type="domain" description="Polymerase beta nucleotidyltransferase" evidence="1">
    <location>
        <begin position="6"/>
        <end position="100"/>
    </location>
</feature>
<name>X1TVU4_9ZZZZ</name>
<dbReference type="Gene3D" id="3.30.460.10">
    <property type="entry name" value="Beta Polymerase, domain 2"/>
    <property type="match status" value="1"/>
</dbReference>
<evidence type="ECO:0000313" key="2">
    <source>
        <dbReference type="EMBL" id="GAJ09379.1"/>
    </source>
</evidence>
<dbReference type="PANTHER" id="PTHR33933:SF1">
    <property type="entry name" value="PROTEIN ADENYLYLTRANSFERASE MNTA-RELATED"/>
    <property type="match status" value="1"/>
</dbReference>
<sequence>MKRILKKIAKELSKIEDVKAVILYGSLARGEFTSRSDVDLFILTTKDKTQKEIHDKVIELESEIGRNIQPTIRTIAELQKTDTGLLQNIFQEGKILYLREPSDIPSAVLLQQKPYLIYSFQISSLPQKDKVRFNRQLYEQTRKGYKYKGLLQEIGGQKLSAGCVMIPYVQKKKIE</sequence>
<dbReference type="SUPFAM" id="SSF81301">
    <property type="entry name" value="Nucleotidyltransferase"/>
    <property type="match status" value="1"/>
</dbReference>
<feature type="non-terminal residue" evidence="2">
    <location>
        <position position="175"/>
    </location>
</feature>
<dbReference type="EMBL" id="BARW01029429">
    <property type="protein sequence ID" value="GAJ09379.1"/>
    <property type="molecule type" value="Genomic_DNA"/>
</dbReference>
<dbReference type="InterPro" id="IPR041633">
    <property type="entry name" value="Polbeta"/>
</dbReference>
<proteinExistence type="predicted"/>
<evidence type="ECO:0000259" key="1">
    <source>
        <dbReference type="Pfam" id="PF18765"/>
    </source>
</evidence>
<comment type="caution">
    <text evidence="2">The sequence shown here is derived from an EMBL/GenBank/DDBJ whole genome shotgun (WGS) entry which is preliminary data.</text>
</comment>
<organism evidence="2">
    <name type="scientific">marine sediment metagenome</name>
    <dbReference type="NCBI Taxonomy" id="412755"/>
    <lineage>
        <taxon>unclassified sequences</taxon>
        <taxon>metagenomes</taxon>
        <taxon>ecological metagenomes</taxon>
    </lineage>
</organism>